<evidence type="ECO:0000256" key="3">
    <source>
        <dbReference type="ARBA" id="ARBA00022490"/>
    </source>
</evidence>
<evidence type="ECO:0000256" key="8">
    <source>
        <dbReference type="ARBA" id="ARBA00022960"/>
    </source>
</evidence>
<dbReference type="InterPro" id="IPR036565">
    <property type="entry name" value="Mur-like_cat_sf"/>
</dbReference>
<dbReference type="InterPro" id="IPR004101">
    <property type="entry name" value="Mur_ligase_C"/>
</dbReference>
<comment type="similarity">
    <text evidence="2 12">Belongs to the MurCDEF family. MurE subfamily.</text>
</comment>
<comment type="pathway">
    <text evidence="1 12 13">Cell wall biogenesis; peptidoglycan biosynthesis.</text>
</comment>
<dbReference type="Gene3D" id="3.90.190.20">
    <property type="entry name" value="Mur ligase, C-terminal domain"/>
    <property type="match status" value="1"/>
</dbReference>
<evidence type="ECO:0000256" key="12">
    <source>
        <dbReference type="HAMAP-Rule" id="MF_00208"/>
    </source>
</evidence>
<evidence type="ECO:0000313" key="18">
    <source>
        <dbReference type="Proteomes" id="UP000251002"/>
    </source>
</evidence>
<feature type="binding site" evidence="12">
    <location>
        <begin position="153"/>
        <end position="154"/>
    </location>
    <ligand>
        <name>UDP-N-acetyl-alpha-D-muramoyl-L-alanyl-D-glutamate</name>
        <dbReference type="ChEBI" id="CHEBI:83900"/>
    </ligand>
</feature>
<dbReference type="GO" id="GO:0005737">
    <property type="term" value="C:cytoplasm"/>
    <property type="evidence" value="ECO:0007669"/>
    <property type="project" value="UniProtKB-SubCell"/>
</dbReference>
<name>A0A365L126_9BACL</name>
<dbReference type="GO" id="GO:0008360">
    <property type="term" value="P:regulation of cell shape"/>
    <property type="evidence" value="ECO:0007669"/>
    <property type="project" value="UniProtKB-KW"/>
</dbReference>
<dbReference type="NCBIfam" id="NF001126">
    <property type="entry name" value="PRK00139.1-4"/>
    <property type="match status" value="1"/>
</dbReference>
<evidence type="ECO:0000256" key="7">
    <source>
        <dbReference type="ARBA" id="ARBA00022840"/>
    </source>
</evidence>
<dbReference type="GO" id="GO:0004326">
    <property type="term" value="F:tetrahydrofolylpolyglutamate synthase activity"/>
    <property type="evidence" value="ECO:0007669"/>
    <property type="project" value="InterPro"/>
</dbReference>
<evidence type="ECO:0000256" key="2">
    <source>
        <dbReference type="ARBA" id="ARBA00005898"/>
    </source>
</evidence>
<keyword evidence="12" id="KW-0460">Magnesium</keyword>
<evidence type="ECO:0000256" key="10">
    <source>
        <dbReference type="ARBA" id="ARBA00023306"/>
    </source>
</evidence>
<feature type="binding site" evidence="12">
    <location>
        <begin position="111"/>
        <end position="117"/>
    </location>
    <ligand>
        <name>ATP</name>
        <dbReference type="ChEBI" id="CHEBI:30616"/>
    </ligand>
</feature>
<keyword evidence="11 12" id="KW-0961">Cell wall biogenesis/degradation</keyword>
<accession>A0A365L126</accession>
<keyword evidence="5 12" id="KW-0132">Cell division</keyword>
<comment type="PTM">
    <text evidence="12">Carboxylation is probably crucial for Mg(2+) binding and, consequently, for the gamma-phosphate positioning of ATP.</text>
</comment>
<keyword evidence="6 12" id="KW-0547">Nucleotide-binding</keyword>
<dbReference type="Gene3D" id="3.40.1190.10">
    <property type="entry name" value="Mur-like, catalytic domain"/>
    <property type="match status" value="1"/>
</dbReference>
<dbReference type="PROSITE" id="PS01011">
    <property type="entry name" value="FOLYLPOLYGLU_SYNT_1"/>
    <property type="match status" value="1"/>
</dbReference>
<dbReference type="Pfam" id="PF02875">
    <property type="entry name" value="Mur_ligase_C"/>
    <property type="match status" value="1"/>
</dbReference>
<dbReference type="InterPro" id="IPR035911">
    <property type="entry name" value="MurE/MurF_N"/>
</dbReference>
<dbReference type="AlphaFoldDB" id="A0A365L126"/>
<comment type="function">
    <text evidence="12">Catalyzes the addition of an amino acid to the nucleotide precursor UDP-N-acetylmuramoyl-L-alanyl-D-glutamate (UMAG) in the biosynthesis of bacterial cell-wall peptidoglycan.</text>
</comment>
<feature type="domain" description="Mur ligase central" evidence="16">
    <location>
        <begin position="109"/>
        <end position="306"/>
    </location>
</feature>
<dbReference type="InterPro" id="IPR005761">
    <property type="entry name" value="UDP-N-AcMur-Glu-dNH2Pim_ligase"/>
</dbReference>
<reference evidence="17 18" key="1">
    <citation type="submission" date="2018-06" db="EMBL/GenBank/DDBJ databases">
        <title>The draft genome sequences of strains SCU63 and S1.</title>
        <authorList>
            <person name="Gan L."/>
        </authorList>
    </citation>
    <scope>NUCLEOTIDE SEQUENCE [LARGE SCALE GENOMIC DNA]</scope>
    <source>
        <strain evidence="17 18">SCU63</strain>
    </source>
</reference>
<evidence type="ECO:0000256" key="11">
    <source>
        <dbReference type="ARBA" id="ARBA00023316"/>
    </source>
</evidence>
<dbReference type="SUPFAM" id="SSF53244">
    <property type="entry name" value="MurD-like peptide ligases, peptide-binding domain"/>
    <property type="match status" value="1"/>
</dbReference>
<feature type="binding site" evidence="12">
    <location>
        <position position="32"/>
    </location>
    <ligand>
        <name>UDP-N-acetyl-alpha-D-muramoyl-L-alanyl-D-glutamate</name>
        <dbReference type="ChEBI" id="CHEBI:83900"/>
    </ligand>
</feature>
<dbReference type="InterPro" id="IPR018109">
    <property type="entry name" value="Folylpolyglutamate_synth_CS"/>
</dbReference>
<feature type="domain" description="Mur ligase N-terminal catalytic" evidence="14">
    <location>
        <begin position="28"/>
        <end position="97"/>
    </location>
</feature>
<feature type="binding site" evidence="12">
    <location>
        <position position="152"/>
    </location>
    <ligand>
        <name>UDP-N-acetyl-alpha-D-muramoyl-L-alanyl-D-glutamate</name>
        <dbReference type="ChEBI" id="CHEBI:83900"/>
    </ligand>
</feature>
<evidence type="ECO:0000259" key="14">
    <source>
        <dbReference type="Pfam" id="PF01225"/>
    </source>
</evidence>
<keyword evidence="8 12" id="KW-0133">Cell shape</keyword>
<feature type="binding site" evidence="12">
    <location>
        <position position="185"/>
    </location>
    <ligand>
        <name>UDP-N-acetyl-alpha-D-muramoyl-L-alanyl-D-glutamate</name>
        <dbReference type="ChEBI" id="CHEBI:83900"/>
    </ligand>
</feature>
<evidence type="ECO:0000256" key="4">
    <source>
        <dbReference type="ARBA" id="ARBA00022598"/>
    </source>
</evidence>
<keyword evidence="4 12" id="KW-0436">Ligase</keyword>
<dbReference type="SUPFAM" id="SSF53623">
    <property type="entry name" value="MurD-like peptide ligases, catalytic domain"/>
    <property type="match status" value="1"/>
</dbReference>
<comment type="caution">
    <text evidence="17">The sequence shown here is derived from an EMBL/GenBank/DDBJ whole genome shotgun (WGS) entry which is preliminary data.</text>
</comment>
<keyword evidence="3 12" id="KW-0963">Cytoplasm</keyword>
<dbReference type="GO" id="GO:0000287">
    <property type="term" value="F:magnesium ion binding"/>
    <property type="evidence" value="ECO:0007669"/>
    <property type="project" value="UniProtKB-UniRule"/>
</dbReference>
<dbReference type="GO" id="GO:0005524">
    <property type="term" value="F:ATP binding"/>
    <property type="evidence" value="ECO:0007669"/>
    <property type="project" value="UniProtKB-UniRule"/>
</dbReference>
<evidence type="ECO:0000256" key="9">
    <source>
        <dbReference type="ARBA" id="ARBA00022984"/>
    </source>
</evidence>
<dbReference type="UniPathway" id="UPA00219"/>
<feature type="domain" description="Mur ligase C-terminal" evidence="15">
    <location>
        <begin position="328"/>
        <end position="456"/>
    </location>
</feature>
<proteinExistence type="inferred from homology"/>
<keyword evidence="18" id="KW-1185">Reference proteome</keyword>
<dbReference type="Gene3D" id="3.40.1390.10">
    <property type="entry name" value="MurE/MurF, N-terminal domain"/>
    <property type="match status" value="1"/>
</dbReference>
<feature type="binding site" evidence="12">
    <location>
        <position position="177"/>
    </location>
    <ligand>
        <name>UDP-N-acetyl-alpha-D-muramoyl-L-alanyl-D-glutamate</name>
        <dbReference type="ChEBI" id="CHEBI:83900"/>
    </ligand>
</feature>
<protein>
    <recommendedName>
        <fullName evidence="12">UDP-N-acetylmuramyl-tripeptide synthetase</fullName>
        <ecNumber evidence="12">6.3.2.-</ecNumber>
    </recommendedName>
    <alternativeName>
        <fullName evidence="12">UDP-MurNAc-tripeptide synthetase</fullName>
    </alternativeName>
</protein>
<dbReference type="InterPro" id="IPR036615">
    <property type="entry name" value="Mur_ligase_C_dom_sf"/>
</dbReference>
<dbReference type="SUPFAM" id="SSF63418">
    <property type="entry name" value="MurE/MurF N-terminal domain"/>
    <property type="match status" value="1"/>
</dbReference>
<comment type="subcellular location">
    <subcellularLocation>
        <location evidence="12 13">Cytoplasm</location>
    </subcellularLocation>
</comment>
<dbReference type="EC" id="6.3.2.-" evidence="12"/>
<dbReference type="PANTHER" id="PTHR23135:SF4">
    <property type="entry name" value="UDP-N-ACETYLMURAMOYL-L-ALANYL-D-GLUTAMATE--2,6-DIAMINOPIMELATE LIGASE MURE HOMOLOG, CHLOROPLASTIC"/>
    <property type="match status" value="1"/>
</dbReference>
<evidence type="ECO:0000259" key="15">
    <source>
        <dbReference type="Pfam" id="PF02875"/>
    </source>
</evidence>
<dbReference type="Pfam" id="PF08245">
    <property type="entry name" value="Mur_ligase_M"/>
    <property type="match status" value="1"/>
</dbReference>
<dbReference type="NCBIfam" id="TIGR01085">
    <property type="entry name" value="murE"/>
    <property type="match status" value="1"/>
</dbReference>
<evidence type="ECO:0000256" key="1">
    <source>
        <dbReference type="ARBA" id="ARBA00004752"/>
    </source>
</evidence>
<dbReference type="InterPro" id="IPR000713">
    <property type="entry name" value="Mur_ligase_N"/>
</dbReference>
<dbReference type="HAMAP" id="MF_00208">
    <property type="entry name" value="MurE"/>
    <property type="match status" value="1"/>
</dbReference>
<dbReference type="Proteomes" id="UP000251002">
    <property type="component" value="Unassembled WGS sequence"/>
</dbReference>
<keyword evidence="9 12" id="KW-0573">Peptidoglycan synthesis</keyword>
<gene>
    <name evidence="12" type="primary">murE</name>
    <name evidence="17" type="ORF">DP120_05905</name>
</gene>
<evidence type="ECO:0000256" key="5">
    <source>
        <dbReference type="ARBA" id="ARBA00022618"/>
    </source>
</evidence>
<dbReference type="EMBL" id="QLZR01000002">
    <property type="protein sequence ID" value="RAZ79150.1"/>
    <property type="molecule type" value="Genomic_DNA"/>
</dbReference>
<organism evidence="17 18">
    <name type="scientific">Planococcus halotolerans</name>
    <dbReference type="NCBI Taxonomy" id="2233542"/>
    <lineage>
        <taxon>Bacteria</taxon>
        <taxon>Bacillati</taxon>
        <taxon>Bacillota</taxon>
        <taxon>Bacilli</taxon>
        <taxon>Bacillales</taxon>
        <taxon>Caryophanaceae</taxon>
        <taxon>Planococcus</taxon>
    </lineage>
</organism>
<comment type="caution">
    <text evidence="12">Lacks conserved residue(s) required for the propagation of feature annotation.</text>
</comment>
<dbReference type="Pfam" id="PF01225">
    <property type="entry name" value="Mur_ligase"/>
    <property type="match status" value="1"/>
</dbReference>
<keyword evidence="7 12" id="KW-0067">ATP-binding</keyword>
<comment type="cofactor">
    <cofactor evidence="12">
        <name>Mg(2+)</name>
        <dbReference type="ChEBI" id="CHEBI:18420"/>
    </cofactor>
</comment>
<evidence type="ECO:0000256" key="13">
    <source>
        <dbReference type="RuleBase" id="RU004135"/>
    </source>
</evidence>
<keyword evidence="10 12" id="KW-0131">Cell cycle</keyword>
<sequence length="485" mass="53821">MKLTQLINGLKLQNSIEEDLYDLVIQGLADSSQEVEEGFVFIAIKGFKDDGHNHISHAIEKGANLVVGEQHIEDLPVPYLQVDNARIALGILAKNFYGNPASRKLMIGITGTNGKTTTSYLVKHLLEQNGISCSVMGTIQNIVNGSSIKSANTTPSSLILQKLLALSNDDAVVMEVSSHGLTQHRIEGIEFDVCLFTNLHHEHLDYHGSMDSYFEAKAVLFDHLKPDGTAIVNIDDEWGEKLDRDLLEKGKNVCSIGQLKNSRLRIQSFDMEHSTLRLDDAEETLIQSPMAGIHNLYNSLMAYATALSVGIEKKAILSTITNFPGVEGRFETSKTQSGAVVIVDYAHTPDAVYHCLTTAKEAGANRITHIFGFRGDRDSSKRREMIEITSKISDRYIITTDDLNSVPVEEMRSLYSELNDRYGNEKGFIQMDRTKAIKDAIDSSSEGDWVVITGKGHEKYSHQFEIPTESDKETVNFMVKPPKAD</sequence>
<evidence type="ECO:0000313" key="17">
    <source>
        <dbReference type="EMBL" id="RAZ79150.1"/>
    </source>
</evidence>
<feature type="binding site" evidence="12">
    <location>
        <position position="183"/>
    </location>
    <ligand>
        <name>UDP-N-acetyl-alpha-D-muramoyl-L-alanyl-D-glutamate</name>
        <dbReference type="ChEBI" id="CHEBI:83900"/>
    </ligand>
</feature>
<dbReference type="RefSeq" id="WP_112222735.1">
    <property type="nucleotide sequence ID" value="NZ_CP047673.1"/>
</dbReference>
<dbReference type="PANTHER" id="PTHR23135">
    <property type="entry name" value="MUR LIGASE FAMILY MEMBER"/>
    <property type="match status" value="1"/>
</dbReference>
<evidence type="ECO:0000256" key="6">
    <source>
        <dbReference type="ARBA" id="ARBA00022741"/>
    </source>
</evidence>
<dbReference type="GO" id="GO:0009252">
    <property type="term" value="P:peptidoglycan biosynthetic process"/>
    <property type="evidence" value="ECO:0007669"/>
    <property type="project" value="UniProtKB-UniRule"/>
</dbReference>
<feature type="modified residue" description="N6-carboxylysine" evidence="12">
    <location>
        <position position="217"/>
    </location>
</feature>
<dbReference type="InterPro" id="IPR013221">
    <property type="entry name" value="Mur_ligase_cen"/>
</dbReference>
<evidence type="ECO:0000259" key="16">
    <source>
        <dbReference type="Pfam" id="PF08245"/>
    </source>
</evidence>
<dbReference type="GO" id="GO:0051301">
    <property type="term" value="P:cell division"/>
    <property type="evidence" value="ECO:0007669"/>
    <property type="project" value="UniProtKB-KW"/>
</dbReference>
<dbReference type="GO" id="GO:0071555">
    <property type="term" value="P:cell wall organization"/>
    <property type="evidence" value="ECO:0007669"/>
    <property type="project" value="UniProtKB-KW"/>
</dbReference>